<sequence length="332" mass="36218">MNSESENLKRLLLEFLTFDRSASPMSGGEPTPSTGSNPSAVCASEVGSDAVSFDFLFETGQSFNFGDKTTVQDRFHTLLKHRFQTEFANRPPLFPWEAEVREYPTEIPMPAYAQSISRLWLENPLRFSISSKLPEAVLQQLLDRCQNMAQSTQKEGIKLIKIVESMFPDSLEALEPIANIVLTPAYRDPTLKEATLKEVENMAGGYEQATAEQQIALTMLASIEIMSALALTVSATDPTASRDWVTPQGVVHLDVNYTGAVLIINVTMPMGGSIQLIGADADSQSSRPEAGMLTLAKTAPVVGGSYSLEVSLDNDCQRPLRFSVMVLEASAS</sequence>
<reference evidence="1 2" key="1">
    <citation type="journal article" date="2020" name="Microb. Ecol.">
        <title>Ecogenomics of the Marine Benthic Filamentous Cyanobacterium Adonisia.</title>
        <authorList>
            <person name="Walter J.M."/>
            <person name="Coutinho F.H."/>
            <person name="Leomil L."/>
            <person name="Hargreaves P.I."/>
            <person name="Campeao M.E."/>
            <person name="Vieira V.V."/>
            <person name="Silva B.S."/>
            <person name="Fistarol G.O."/>
            <person name="Salomon P.S."/>
            <person name="Sawabe T."/>
            <person name="Mino S."/>
            <person name="Hosokawa M."/>
            <person name="Miyashita H."/>
            <person name="Maruyama F."/>
            <person name="van Verk M.C."/>
            <person name="Dutilh B.E."/>
            <person name="Thompson C.C."/>
            <person name="Thompson F.L."/>
        </authorList>
    </citation>
    <scope>NUCLEOTIDE SEQUENCE [LARGE SCALE GENOMIC DNA]</scope>
    <source>
        <strain evidence="1 2">CCMR0081</strain>
    </source>
</reference>
<gene>
    <name evidence="1" type="ORF">DXZ20_34835</name>
</gene>
<keyword evidence="2" id="KW-1185">Reference proteome</keyword>
<dbReference type="AlphaFoldDB" id="A0A6M0RXU6"/>
<dbReference type="EMBL" id="QXHD01000004">
    <property type="protein sequence ID" value="NEZ60730.1"/>
    <property type="molecule type" value="Genomic_DNA"/>
</dbReference>
<dbReference type="RefSeq" id="WP_163663956.1">
    <property type="nucleotide sequence ID" value="NZ_QXHD01000004.1"/>
</dbReference>
<protein>
    <recommendedName>
        <fullName evidence="3">PatU</fullName>
    </recommendedName>
</protein>
<proteinExistence type="predicted"/>
<organism evidence="1 2">
    <name type="scientific">Adonisia turfae CCMR0081</name>
    <dbReference type="NCBI Taxonomy" id="2292702"/>
    <lineage>
        <taxon>Bacteria</taxon>
        <taxon>Bacillati</taxon>
        <taxon>Cyanobacteriota</taxon>
        <taxon>Adonisia</taxon>
        <taxon>Adonisia turfae</taxon>
    </lineage>
</organism>
<dbReference type="Proteomes" id="UP000481033">
    <property type="component" value="Unassembled WGS sequence"/>
</dbReference>
<evidence type="ECO:0008006" key="3">
    <source>
        <dbReference type="Google" id="ProtNLM"/>
    </source>
</evidence>
<evidence type="ECO:0000313" key="2">
    <source>
        <dbReference type="Proteomes" id="UP000481033"/>
    </source>
</evidence>
<evidence type="ECO:0000313" key="1">
    <source>
        <dbReference type="EMBL" id="NEZ60730.1"/>
    </source>
</evidence>
<name>A0A6M0RXU6_9CYAN</name>
<accession>A0A6M0RXU6</accession>
<comment type="caution">
    <text evidence="1">The sequence shown here is derived from an EMBL/GenBank/DDBJ whole genome shotgun (WGS) entry which is preliminary data.</text>
</comment>